<dbReference type="InterPro" id="IPR051244">
    <property type="entry name" value="TCAF"/>
</dbReference>
<comment type="similarity">
    <text evidence="1">Belongs to the TCAF family.</text>
</comment>
<dbReference type="SMART" id="SM01276">
    <property type="entry name" value="M60-like"/>
    <property type="match status" value="1"/>
</dbReference>
<dbReference type="GO" id="GO:0090314">
    <property type="term" value="P:positive regulation of protein targeting to membrane"/>
    <property type="evidence" value="ECO:0007669"/>
    <property type="project" value="TreeGrafter"/>
</dbReference>
<protein>
    <submittedName>
        <fullName evidence="3">TRPM8 channel-associated factor homolog</fullName>
    </submittedName>
</protein>
<dbReference type="SUPFAM" id="SSF52317">
    <property type="entry name" value="Class I glutamine amidotransferase-like"/>
    <property type="match status" value="1"/>
</dbReference>
<accession>A0A672ISE2</accession>
<reference evidence="3" key="3">
    <citation type="submission" date="2025-09" db="UniProtKB">
        <authorList>
            <consortium name="Ensembl"/>
        </authorList>
    </citation>
    <scope>IDENTIFICATION</scope>
</reference>
<dbReference type="GO" id="GO:0044325">
    <property type="term" value="F:transmembrane transporter binding"/>
    <property type="evidence" value="ECO:0007669"/>
    <property type="project" value="TreeGrafter"/>
</dbReference>
<dbReference type="Gene3D" id="1.10.390.30">
    <property type="entry name" value="Peptidase M60, enhancin-like domain 3"/>
    <property type="match status" value="1"/>
</dbReference>
<dbReference type="Ensembl" id="ENSSFAT00005046389.1">
    <property type="protein sequence ID" value="ENSSFAP00005044818.1"/>
    <property type="gene ID" value="ENSSFAG00005022013.1"/>
</dbReference>
<dbReference type="Pfam" id="PF17291">
    <property type="entry name" value="M60-like_N"/>
    <property type="match status" value="1"/>
</dbReference>
<reference evidence="3" key="1">
    <citation type="submission" date="2019-06" db="EMBL/GenBank/DDBJ databases">
        <authorList>
            <consortium name="Wellcome Sanger Institute Data Sharing"/>
        </authorList>
    </citation>
    <scope>NUCLEOTIDE SEQUENCE [LARGE SCALE GENOMIC DNA]</scope>
</reference>
<feature type="domain" description="Peptidase M60" evidence="2">
    <location>
        <begin position="543"/>
        <end position="840"/>
    </location>
</feature>
<dbReference type="InterPro" id="IPR029062">
    <property type="entry name" value="Class_I_gatase-like"/>
</dbReference>
<dbReference type="AlphaFoldDB" id="A0A672ISE2"/>
<gene>
    <name evidence="3" type="primary">LOC115400631</name>
</gene>
<dbReference type="FunFam" id="3.40.390.80:FF:000001">
    <property type="entry name" value="TRPM8 channel-associated factor 1"/>
    <property type="match status" value="1"/>
</dbReference>
<reference evidence="3" key="2">
    <citation type="submission" date="2025-08" db="UniProtKB">
        <authorList>
            <consortium name="Ensembl"/>
        </authorList>
    </citation>
    <scope>IDENTIFICATION</scope>
</reference>
<dbReference type="Proteomes" id="UP000472267">
    <property type="component" value="Chromosome 14"/>
</dbReference>
<dbReference type="InParanoid" id="A0A672ISE2"/>
<organism evidence="3 4">
    <name type="scientific">Salarias fasciatus</name>
    <name type="common">Jewelled blenny</name>
    <name type="synonym">Blennius fasciatus</name>
    <dbReference type="NCBI Taxonomy" id="181472"/>
    <lineage>
        <taxon>Eukaryota</taxon>
        <taxon>Metazoa</taxon>
        <taxon>Chordata</taxon>
        <taxon>Craniata</taxon>
        <taxon>Vertebrata</taxon>
        <taxon>Euteleostomi</taxon>
        <taxon>Actinopterygii</taxon>
        <taxon>Neopterygii</taxon>
        <taxon>Teleostei</taxon>
        <taxon>Neoteleostei</taxon>
        <taxon>Acanthomorphata</taxon>
        <taxon>Ovalentaria</taxon>
        <taxon>Blenniimorphae</taxon>
        <taxon>Blenniiformes</taxon>
        <taxon>Blennioidei</taxon>
        <taxon>Blenniidae</taxon>
        <taxon>Salariinae</taxon>
        <taxon>Salarias</taxon>
    </lineage>
</organism>
<dbReference type="Pfam" id="PF13402">
    <property type="entry name" value="Peptidase_M60"/>
    <property type="match status" value="1"/>
</dbReference>
<dbReference type="PROSITE" id="PS51723">
    <property type="entry name" value="PEPTIDASE_M60"/>
    <property type="match status" value="1"/>
</dbReference>
<keyword evidence="4" id="KW-1185">Reference proteome</keyword>
<name>A0A672ISE2_SALFA</name>
<dbReference type="InterPro" id="IPR042279">
    <property type="entry name" value="Pep_M60_3"/>
</dbReference>
<evidence type="ECO:0000313" key="4">
    <source>
        <dbReference type="Proteomes" id="UP000472267"/>
    </source>
</evidence>
<evidence type="ECO:0000259" key="2">
    <source>
        <dbReference type="PROSITE" id="PS51723"/>
    </source>
</evidence>
<dbReference type="PANTHER" id="PTHR15730">
    <property type="entry name" value="EXPERIMENTAL AUTOIMMUNE PROSTATITIS ANTIGEN 2-RELATED"/>
    <property type="match status" value="1"/>
</dbReference>
<dbReference type="Gene3D" id="3.40.390.80">
    <property type="entry name" value="Peptidase M60, enhancin-like domain 2"/>
    <property type="match status" value="1"/>
</dbReference>
<proteinExistence type="inferred from homology"/>
<evidence type="ECO:0000313" key="3">
    <source>
        <dbReference type="Ensembl" id="ENSSFAP00005044818.1"/>
    </source>
</evidence>
<dbReference type="InterPro" id="IPR035423">
    <property type="entry name" value="M60-like_N"/>
</dbReference>
<evidence type="ECO:0000256" key="1">
    <source>
        <dbReference type="ARBA" id="ARBA00009770"/>
    </source>
</evidence>
<dbReference type="PANTHER" id="PTHR15730:SF5">
    <property type="entry name" value="SI:CH211-210B2.2-RELATED"/>
    <property type="match status" value="1"/>
</dbReference>
<sequence>MNSSMCQESFQKEAYLSLMKGLREFDLQMNSVPSELVLSGDDTFPLLMNGQGQVLMAASLYGRGRIVVLAHETYTFPALVENAVTWLRGDQNNSSSVGVHANISGVADNLRNSGFQVNVADAFRDDLGVGVYVTDAYCVDADADRLVDFLKAGGGVLIAGQAWHWASVNPNKNTFLQFPGNKVSGVAGIYFTTQYGSKEKLPVYPQVPSSWKALGVGKDFEEDLGFLLNGTSQFDLRSDSVASDILTHGPLAFPIGVTGEGQTFLAGGYYGRGRVIVVTHELFPYIGSLASFWNKVIQWLAQGRNGVVGFGSGLSPIDGVELQCERTAFRRDLNVFVCTAYNDEHAEEIQDFVAQGGGLLIGGHAWYWASTHPDQNPMTDFPGNKILNKMGLSVLKETVVTGLFDAPEPNQALSSNFNFRQLLKRFVGHVIEGEELTDQEQRWLLKLGKQAVNYLNLKAHDSYAYTQVLAFLTEIVKRGMPEVSEEKPLRNPKDLLLLHVATEVFRVSRDPDALLPYLIKKDASMPVVHKQRIQINVKTKDGEEWISTGLYLAPGVKTDMIMPTSIVNRRWMVQISCQTDYLNHGELKRAPSVSERFPITSEVMQVWNLWGGLIYLVAPTKTTVEGQEVIVQTAVSAPYYKHGATKLDDWAQLRSAPSPWAELEFDNIILTLPSRFVRDLERPDEAAKLWNSIMKGIAELAVIPEKFARKERIVADVQISAGSMHAGYPVMMRSSEASELVNLKRARIKGLWGEVHELGHNQQRTAWDFEKQTEEATCNLWSVYVHEEKLDLNRAQAHSALTKQSRDSTVDKYVKAGRKLIEWNNWTALETYLQLQEKFGWDAFKQVFSAYHTMSDVPRDNVGKMNLYTETFSQKVGMNLTGFFKAWGWPIESDTEKKLSHLPLWSDHPMANYI</sequence>
<dbReference type="GO" id="GO:0005886">
    <property type="term" value="C:plasma membrane"/>
    <property type="evidence" value="ECO:0007669"/>
    <property type="project" value="TreeGrafter"/>
</dbReference>
<dbReference type="InterPro" id="IPR031161">
    <property type="entry name" value="Peptidase_M60_dom"/>
</dbReference>